<dbReference type="Proteomes" id="UP000694865">
    <property type="component" value="Unplaced"/>
</dbReference>
<feature type="region of interest" description="Disordered" evidence="1">
    <location>
        <begin position="71"/>
        <end position="90"/>
    </location>
</feature>
<sequence>MADQNGCRKRGRRRVSEAVKKQRQASKNAKKIYLGQEVYRWNAIKVEHSLGSDANVARFLIDRYYASKTSIPSTSAAGPSTSPSVQTMQLKKTSEMLEKTAFKSKGSAVAASSPENVADNLHTN</sequence>
<accession>A0ABM0MCU5</accession>
<evidence type="ECO:0000313" key="3">
    <source>
        <dbReference type="RefSeq" id="XP_006817836.1"/>
    </source>
</evidence>
<dbReference type="GeneID" id="102809567"/>
<feature type="region of interest" description="Disordered" evidence="1">
    <location>
        <begin position="1"/>
        <end position="27"/>
    </location>
</feature>
<dbReference type="RefSeq" id="XP_006817836.1">
    <property type="nucleotide sequence ID" value="XM_006817773.1"/>
</dbReference>
<gene>
    <name evidence="3" type="primary">LOC102809567</name>
</gene>
<proteinExistence type="predicted"/>
<organism evidence="2 3">
    <name type="scientific">Saccoglossus kowalevskii</name>
    <name type="common">Acorn worm</name>
    <dbReference type="NCBI Taxonomy" id="10224"/>
    <lineage>
        <taxon>Eukaryota</taxon>
        <taxon>Metazoa</taxon>
        <taxon>Hemichordata</taxon>
        <taxon>Enteropneusta</taxon>
        <taxon>Harrimaniidae</taxon>
        <taxon>Saccoglossus</taxon>
    </lineage>
</organism>
<evidence type="ECO:0000313" key="2">
    <source>
        <dbReference type="Proteomes" id="UP000694865"/>
    </source>
</evidence>
<feature type="region of interest" description="Disordered" evidence="1">
    <location>
        <begin position="103"/>
        <end position="124"/>
    </location>
</feature>
<feature type="compositionally biased region" description="Low complexity" evidence="1">
    <location>
        <begin position="71"/>
        <end position="84"/>
    </location>
</feature>
<protein>
    <submittedName>
        <fullName evidence="3">Uncharacterized protein LOC102809567</fullName>
    </submittedName>
</protein>
<reference evidence="3" key="1">
    <citation type="submission" date="2025-08" db="UniProtKB">
        <authorList>
            <consortium name="RefSeq"/>
        </authorList>
    </citation>
    <scope>IDENTIFICATION</scope>
    <source>
        <tissue evidence="3">Testes</tissue>
    </source>
</reference>
<name>A0ABM0MCU5_SACKO</name>
<evidence type="ECO:0000256" key="1">
    <source>
        <dbReference type="SAM" id="MobiDB-lite"/>
    </source>
</evidence>
<keyword evidence="2" id="KW-1185">Reference proteome</keyword>